<keyword evidence="2" id="KW-0805">Transcription regulation</keyword>
<dbReference type="PRINTS" id="PR00400">
    <property type="entry name" value="TETREPRESSOR"/>
</dbReference>
<evidence type="ECO:0000313" key="7">
    <source>
        <dbReference type="EMBL" id="TFC75819.1"/>
    </source>
</evidence>
<dbReference type="InterPro" id="IPR009057">
    <property type="entry name" value="Homeodomain-like_sf"/>
</dbReference>
<keyword evidence="3 5" id="KW-0238">DNA-binding</keyword>
<evidence type="ECO:0000256" key="4">
    <source>
        <dbReference type="ARBA" id="ARBA00023163"/>
    </source>
</evidence>
<dbReference type="RefSeq" id="WP_134371303.1">
    <property type="nucleotide sequence ID" value="NZ_SOGN01000071.1"/>
</dbReference>
<keyword evidence="4" id="KW-0804">Transcription</keyword>
<dbReference type="OrthoDB" id="329481at2"/>
<keyword evidence="1" id="KW-0678">Repressor</keyword>
<dbReference type="Proteomes" id="UP000298433">
    <property type="component" value="Unassembled WGS sequence"/>
</dbReference>
<feature type="domain" description="HTH tetR-type" evidence="6">
    <location>
        <begin position="6"/>
        <end position="66"/>
    </location>
</feature>
<feature type="DNA-binding region" description="H-T-H motif" evidence="5">
    <location>
        <begin position="29"/>
        <end position="48"/>
    </location>
</feature>
<dbReference type="Pfam" id="PF02909">
    <property type="entry name" value="TetR_C_1"/>
    <property type="match status" value="1"/>
</dbReference>
<keyword evidence="8" id="KW-1185">Reference proteome</keyword>
<dbReference type="GO" id="GO:0046677">
    <property type="term" value="P:response to antibiotic"/>
    <property type="evidence" value="ECO:0007669"/>
    <property type="project" value="InterPro"/>
</dbReference>
<dbReference type="PROSITE" id="PS50977">
    <property type="entry name" value="HTH_TETR_2"/>
    <property type="match status" value="1"/>
</dbReference>
<dbReference type="InterPro" id="IPR001647">
    <property type="entry name" value="HTH_TetR"/>
</dbReference>
<evidence type="ECO:0000256" key="5">
    <source>
        <dbReference type="PROSITE-ProRule" id="PRU00335"/>
    </source>
</evidence>
<dbReference type="AlphaFoldDB" id="A0A4R8XLP0"/>
<dbReference type="PANTHER" id="PTHR30055:SF234">
    <property type="entry name" value="HTH-TYPE TRANSCRIPTIONAL REGULATOR BETI"/>
    <property type="match status" value="1"/>
</dbReference>
<proteinExistence type="predicted"/>
<dbReference type="SUPFAM" id="SSF46689">
    <property type="entry name" value="Homeodomain-like"/>
    <property type="match status" value="1"/>
</dbReference>
<evidence type="ECO:0000256" key="1">
    <source>
        <dbReference type="ARBA" id="ARBA00022491"/>
    </source>
</evidence>
<dbReference type="InterPro" id="IPR004111">
    <property type="entry name" value="Repressor_TetR_C"/>
</dbReference>
<dbReference type="InterPro" id="IPR036271">
    <property type="entry name" value="Tet_transcr_reg_TetR-rel_C_sf"/>
</dbReference>
<dbReference type="GO" id="GO:0045892">
    <property type="term" value="P:negative regulation of DNA-templated transcription"/>
    <property type="evidence" value="ECO:0007669"/>
    <property type="project" value="InterPro"/>
</dbReference>
<reference evidence="7 8" key="1">
    <citation type="submission" date="2019-03" db="EMBL/GenBank/DDBJ databases">
        <title>Genomics of glacier-inhabiting Cryobacterium strains.</title>
        <authorList>
            <person name="Liu Q."/>
            <person name="Xin Y.-H."/>
        </authorList>
    </citation>
    <scope>NUCLEOTIDE SEQUENCE [LARGE SCALE GENOMIC DNA]</scope>
    <source>
        <strain evidence="7 8">TMT2-48-2</strain>
    </source>
</reference>
<dbReference type="Pfam" id="PF00440">
    <property type="entry name" value="TetR_N"/>
    <property type="match status" value="1"/>
</dbReference>
<name>A0A4R8XLP0_9MICO</name>
<evidence type="ECO:0000256" key="2">
    <source>
        <dbReference type="ARBA" id="ARBA00023015"/>
    </source>
</evidence>
<dbReference type="Gene3D" id="1.10.357.10">
    <property type="entry name" value="Tetracycline Repressor, domain 2"/>
    <property type="match status" value="1"/>
</dbReference>
<sequence>MTSRTPLSRERIIGAAAAVADRAGVAAVSMRSVAKVLGVEAMSLYHHVPGKEALLDDLADWVFERIELPEVGATWREALTDRARSARSVLTAHPWALGMMESRPTPGPALLQHHDRLLGVLMTDGFSVLLATHAFSAIDAYVYGFALTETSLPFEPGDGSEEAFAVKVAAPAELYPHIARSRAELFGAGAGGYAFADEFDYGLELLLEGLERRVADDIPALRERSNRGTRRKP</sequence>
<gene>
    <name evidence="7" type="ORF">E3T23_14830</name>
</gene>
<organism evidence="7 8">
    <name type="scientific">Cryobacterium cheniae</name>
    <dbReference type="NCBI Taxonomy" id="1259262"/>
    <lineage>
        <taxon>Bacteria</taxon>
        <taxon>Bacillati</taxon>
        <taxon>Actinomycetota</taxon>
        <taxon>Actinomycetes</taxon>
        <taxon>Micrococcales</taxon>
        <taxon>Microbacteriaceae</taxon>
        <taxon>Cryobacterium</taxon>
    </lineage>
</organism>
<protein>
    <submittedName>
        <fullName evidence="7">TetR/AcrR family transcriptional regulator</fullName>
    </submittedName>
</protein>
<dbReference type="SUPFAM" id="SSF48498">
    <property type="entry name" value="Tetracyclin repressor-like, C-terminal domain"/>
    <property type="match status" value="1"/>
</dbReference>
<evidence type="ECO:0000256" key="3">
    <source>
        <dbReference type="ARBA" id="ARBA00023125"/>
    </source>
</evidence>
<comment type="caution">
    <text evidence="7">The sequence shown here is derived from an EMBL/GenBank/DDBJ whole genome shotgun (WGS) entry which is preliminary data.</text>
</comment>
<dbReference type="GO" id="GO:0000976">
    <property type="term" value="F:transcription cis-regulatory region binding"/>
    <property type="evidence" value="ECO:0007669"/>
    <property type="project" value="TreeGrafter"/>
</dbReference>
<accession>A0A4R8XLP0</accession>
<dbReference type="EMBL" id="SOGN01000071">
    <property type="protein sequence ID" value="TFC75819.1"/>
    <property type="molecule type" value="Genomic_DNA"/>
</dbReference>
<dbReference type="InterPro" id="IPR003012">
    <property type="entry name" value="Tet_transcr_reg_TetR"/>
</dbReference>
<dbReference type="Gene3D" id="1.10.10.60">
    <property type="entry name" value="Homeodomain-like"/>
    <property type="match status" value="1"/>
</dbReference>
<evidence type="ECO:0000313" key="8">
    <source>
        <dbReference type="Proteomes" id="UP000298433"/>
    </source>
</evidence>
<dbReference type="GO" id="GO:0003700">
    <property type="term" value="F:DNA-binding transcription factor activity"/>
    <property type="evidence" value="ECO:0007669"/>
    <property type="project" value="TreeGrafter"/>
</dbReference>
<dbReference type="InterPro" id="IPR050109">
    <property type="entry name" value="HTH-type_TetR-like_transc_reg"/>
</dbReference>
<dbReference type="PANTHER" id="PTHR30055">
    <property type="entry name" value="HTH-TYPE TRANSCRIPTIONAL REGULATOR RUTR"/>
    <property type="match status" value="1"/>
</dbReference>
<evidence type="ECO:0000259" key="6">
    <source>
        <dbReference type="PROSITE" id="PS50977"/>
    </source>
</evidence>